<dbReference type="InterPro" id="IPR018289">
    <property type="entry name" value="MULE_transposase_dom"/>
</dbReference>
<evidence type="ECO:0000259" key="1">
    <source>
        <dbReference type="Pfam" id="PF10551"/>
    </source>
</evidence>
<name>A0A9R1VAI6_LACSA</name>
<protein>
    <recommendedName>
        <fullName evidence="1">MULE transposase domain-containing protein</fullName>
    </recommendedName>
</protein>
<gene>
    <name evidence="2" type="ORF">LSAT_V11C600311600</name>
</gene>
<dbReference type="PANTHER" id="PTHR47718">
    <property type="entry name" value="OS01G0519700 PROTEIN"/>
    <property type="match status" value="1"/>
</dbReference>
<evidence type="ECO:0000313" key="2">
    <source>
        <dbReference type="EMBL" id="KAJ0202453.1"/>
    </source>
</evidence>
<organism evidence="2 3">
    <name type="scientific">Lactuca sativa</name>
    <name type="common">Garden lettuce</name>
    <dbReference type="NCBI Taxonomy" id="4236"/>
    <lineage>
        <taxon>Eukaryota</taxon>
        <taxon>Viridiplantae</taxon>
        <taxon>Streptophyta</taxon>
        <taxon>Embryophyta</taxon>
        <taxon>Tracheophyta</taxon>
        <taxon>Spermatophyta</taxon>
        <taxon>Magnoliopsida</taxon>
        <taxon>eudicotyledons</taxon>
        <taxon>Gunneridae</taxon>
        <taxon>Pentapetalae</taxon>
        <taxon>asterids</taxon>
        <taxon>campanulids</taxon>
        <taxon>Asterales</taxon>
        <taxon>Asteraceae</taxon>
        <taxon>Cichorioideae</taxon>
        <taxon>Cichorieae</taxon>
        <taxon>Lactucinae</taxon>
        <taxon>Lactuca</taxon>
    </lineage>
</organism>
<keyword evidence="3" id="KW-1185">Reference proteome</keyword>
<reference evidence="2 3" key="1">
    <citation type="journal article" date="2017" name="Nat. Commun.">
        <title>Genome assembly with in vitro proximity ligation data and whole-genome triplication in lettuce.</title>
        <authorList>
            <person name="Reyes-Chin-Wo S."/>
            <person name="Wang Z."/>
            <person name="Yang X."/>
            <person name="Kozik A."/>
            <person name="Arikit S."/>
            <person name="Song C."/>
            <person name="Xia L."/>
            <person name="Froenicke L."/>
            <person name="Lavelle D.O."/>
            <person name="Truco M.J."/>
            <person name="Xia R."/>
            <person name="Zhu S."/>
            <person name="Xu C."/>
            <person name="Xu H."/>
            <person name="Xu X."/>
            <person name="Cox K."/>
            <person name="Korf I."/>
            <person name="Meyers B.C."/>
            <person name="Michelmore R.W."/>
        </authorList>
    </citation>
    <scope>NUCLEOTIDE SEQUENCE [LARGE SCALE GENOMIC DNA]</scope>
    <source>
        <strain evidence="3">cv. Salinas</strain>
        <tissue evidence="2">Seedlings</tissue>
    </source>
</reference>
<sequence>MHYLFEIQLKTNMSSCNVIRVVPIEIDCVLVIKERGTPDLCQKHVTFWHTQRQILSSLHQRKKNLPPDSRTIYNLKAKLRKDKLQNRSMVSALFEELEKEDSIYDILYNTIGHITHLFITHPLSIKLSKIFSTIFVMDCTYKTNKYHMPLLDIIGVSCFNTSFYSGFAFLEKEDEDSYIWALSAFQMILENCDPSVIMTDRELALMNAIKMVFPNTILNIRE</sequence>
<comment type="caution">
    <text evidence="2">The sequence shown here is derived from an EMBL/GenBank/DDBJ whole genome shotgun (WGS) entry which is preliminary data.</text>
</comment>
<evidence type="ECO:0000313" key="3">
    <source>
        <dbReference type="Proteomes" id="UP000235145"/>
    </source>
</evidence>
<accession>A0A9R1VAI6</accession>
<dbReference type="PANTHER" id="PTHR47718:SF3">
    <property type="entry name" value="PROTEIN FAR1-RELATED SEQUENCE 5-LIKE"/>
    <property type="match status" value="1"/>
</dbReference>
<dbReference type="Proteomes" id="UP000235145">
    <property type="component" value="Unassembled WGS sequence"/>
</dbReference>
<dbReference type="EMBL" id="NBSK02000006">
    <property type="protein sequence ID" value="KAJ0202453.1"/>
    <property type="molecule type" value="Genomic_DNA"/>
</dbReference>
<dbReference type="Pfam" id="PF10551">
    <property type="entry name" value="MULE"/>
    <property type="match status" value="1"/>
</dbReference>
<feature type="domain" description="MULE transposase" evidence="1">
    <location>
        <begin position="135"/>
        <end position="216"/>
    </location>
</feature>
<dbReference type="AlphaFoldDB" id="A0A9R1VAI6"/>
<proteinExistence type="predicted"/>